<reference evidence="3 4" key="1">
    <citation type="submission" date="2017-02" db="EMBL/GenBank/DDBJ databases">
        <title>Draft genome of Saccharomonospora sp. 154.</title>
        <authorList>
            <person name="Alonso-Carmona G.S."/>
            <person name="De La Haba R."/>
            <person name="Vera-Gargallo B."/>
            <person name="Sandoval-Trujillo A.H."/>
            <person name="Ramirez-Duran N."/>
            <person name="Ventosa A."/>
        </authorList>
    </citation>
    <scope>NUCLEOTIDE SEQUENCE [LARGE SCALE GENOMIC DNA]</scope>
    <source>
        <strain evidence="3 4">LRS4.154</strain>
    </source>
</reference>
<dbReference type="GO" id="GO:0008967">
    <property type="term" value="F:phosphoglycolate phosphatase activity"/>
    <property type="evidence" value="ECO:0007669"/>
    <property type="project" value="TreeGrafter"/>
</dbReference>
<comment type="caution">
    <text evidence="3">The sequence shown here is derived from an EMBL/GenBank/DDBJ whole genome shotgun (WGS) entry which is preliminary data.</text>
</comment>
<dbReference type="InterPro" id="IPR050155">
    <property type="entry name" value="HAD-like_hydrolase_sf"/>
</dbReference>
<dbReference type="Pfam" id="PF22725">
    <property type="entry name" value="GFO_IDH_MocA_C3"/>
    <property type="match status" value="1"/>
</dbReference>
<keyword evidence="4" id="KW-1185">Reference proteome</keyword>
<dbReference type="GO" id="GO:0005829">
    <property type="term" value="C:cytosol"/>
    <property type="evidence" value="ECO:0007669"/>
    <property type="project" value="TreeGrafter"/>
</dbReference>
<dbReference type="InterPro" id="IPR023198">
    <property type="entry name" value="PGP-like_dom2"/>
</dbReference>
<dbReference type="NCBIfam" id="TIGR01549">
    <property type="entry name" value="HAD-SF-IA-v1"/>
    <property type="match status" value="1"/>
</dbReference>
<feature type="domain" description="Gfo/Idh/MocA-like oxidoreductase N-terminal" evidence="1">
    <location>
        <begin position="1"/>
        <end position="115"/>
    </location>
</feature>
<dbReference type="GO" id="GO:0006281">
    <property type="term" value="P:DNA repair"/>
    <property type="evidence" value="ECO:0007669"/>
    <property type="project" value="TreeGrafter"/>
</dbReference>
<dbReference type="SUPFAM" id="SSF56784">
    <property type="entry name" value="HAD-like"/>
    <property type="match status" value="1"/>
</dbReference>
<dbReference type="NCBIfam" id="TIGR01454">
    <property type="entry name" value="AHBA_synth_RP"/>
    <property type="match status" value="1"/>
</dbReference>
<dbReference type="InterPro" id="IPR036291">
    <property type="entry name" value="NAD(P)-bd_dom_sf"/>
</dbReference>
<dbReference type="PRINTS" id="PR00413">
    <property type="entry name" value="HADHALOGNASE"/>
</dbReference>
<feature type="domain" description="GFO/IDH/MocA-like oxidoreductase" evidence="2">
    <location>
        <begin position="134"/>
        <end position="268"/>
    </location>
</feature>
<sequence>MRTAVVGLGWAAKSIWLPRLRAHPGFVITAVVDSRSAEGDELDGLDVPRYEDAASLDPAEVDLAIVAVPNRLHAEVGARLLQRGISVFLEKPVCLSSDEAERLAAAERAGGGRLLAGSAARYRSDVRALAEVIGSLGRIRHVDLAWVRARGVPDVGGWFTRRQHSGGGALVDLGWHLLDLVPTLLGPTTFAQVVGTISDDHVNDPSSGTAWRDNGRDTAAAESADVEDTARGFLVTAGGVSVSIRASWRSHEQLDTTTITIDGSAGTARLACTFGFSPNRAGGPMLTVTRDGEPTSVPVPEETIGGEYDTQLDELVGELTDPAARGRAVRDARATIGVIERLYESARTGAELPGEDVRAVVFDLDGVLVDSTDVMRRAFRTAYAEVVGEGEAPFAEYNKHLGRYFPDIMRIMGLPLEMEEPFVRESYRLAGQVPMFDGVPELLAELRDRGVVMAVATGKSGPRARSLLELLGVLPLFDYVIGSDEVAHPKPAPDIVELALQKLGVRAEDAIMVGDAVTDLESARGAGVRAVAALWGESDAAALRAAGPDLALTDPSELLRLCPPVAARA</sequence>
<dbReference type="InterPro" id="IPR023214">
    <property type="entry name" value="HAD_sf"/>
</dbReference>
<dbReference type="Gene3D" id="1.10.150.240">
    <property type="entry name" value="Putative phosphatase, domain 2"/>
    <property type="match status" value="1"/>
</dbReference>
<dbReference type="SFLD" id="SFLDG01129">
    <property type="entry name" value="C1.5:_HAD__Beta-PGM__Phosphata"/>
    <property type="match status" value="1"/>
</dbReference>
<evidence type="ECO:0000313" key="4">
    <source>
        <dbReference type="Proteomes" id="UP000192591"/>
    </source>
</evidence>
<organism evidence="3 4">
    <name type="scientific">Saccharomonospora piscinae</name>
    <dbReference type="NCBI Taxonomy" id="687388"/>
    <lineage>
        <taxon>Bacteria</taxon>
        <taxon>Bacillati</taxon>
        <taxon>Actinomycetota</taxon>
        <taxon>Actinomycetes</taxon>
        <taxon>Pseudonocardiales</taxon>
        <taxon>Pseudonocardiaceae</taxon>
        <taxon>Saccharomonospora</taxon>
    </lineage>
</organism>
<dbReference type="Gene3D" id="3.40.50.1000">
    <property type="entry name" value="HAD superfamily/HAD-like"/>
    <property type="match status" value="1"/>
</dbReference>
<dbReference type="InterPro" id="IPR006351">
    <property type="entry name" value="AHBA_synth-like"/>
</dbReference>
<dbReference type="STRING" id="1962155.B1813_22495"/>
<dbReference type="InterPro" id="IPR055170">
    <property type="entry name" value="GFO_IDH_MocA-like_dom"/>
</dbReference>
<evidence type="ECO:0000313" key="3">
    <source>
        <dbReference type="EMBL" id="OQO89674.1"/>
    </source>
</evidence>
<proteinExistence type="predicted"/>
<dbReference type="Proteomes" id="UP000192591">
    <property type="component" value="Unassembled WGS sequence"/>
</dbReference>
<dbReference type="Gene3D" id="3.40.50.720">
    <property type="entry name" value="NAD(P)-binding Rossmann-like Domain"/>
    <property type="match status" value="1"/>
</dbReference>
<dbReference type="AlphaFoldDB" id="A0A1V8ZYC0"/>
<dbReference type="InterPro" id="IPR036412">
    <property type="entry name" value="HAD-like_sf"/>
</dbReference>
<dbReference type="Gene3D" id="3.30.360.10">
    <property type="entry name" value="Dihydrodipicolinate Reductase, domain 2"/>
    <property type="match status" value="1"/>
</dbReference>
<evidence type="ECO:0000259" key="2">
    <source>
        <dbReference type="Pfam" id="PF22725"/>
    </source>
</evidence>
<dbReference type="SUPFAM" id="SSF55347">
    <property type="entry name" value="Glyceraldehyde-3-phosphate dehydrogenase-like, C-terminal domain"/>
    <property type="match status" value="1"/>
</dbReference>
<dbReference type="PANTHER" id="PTHR43434:SF16">
    <property type="entry name" value="BLL8046 PROTEIN"/>
    <property type="match status" value="1"/>
</dbReference>
<dbReference type="NCBIfam" id="TIGR01509">
    <property type="entry name" value="HAD-SF-IA-v3"/>
    <property type="match status" value="1"/>
</dbReference>
<dbReference type="SUPFAM" id="SSF51735">
    <property type="entry name" value="NAD(P)-binding Rossmann-fold domains"/>
    <property type="match status" value="1"/>
</dbReference>
<evidence type="ECO:0000259" key="1">
    <source>
        <dbReference type="Pfam" id="PF01408"/>
    </source>
</evidence>
<dbReference type="InterPro" id="IPR000683">
    <property type="entry name" value="Gfo/Idh/MocA-like_OxRdtase_N"/>
</dbReference>
<dbReference type="PANTHER" id="PTHR43434">
    <property type="entry name" value="PHOSPHOGLYCOLATE PHOSPHATASE"/>
    <property type="match status" value="1"/>
</dbReference>
<dbReference type="GO" id="GO:0000166">
    <property type="term" value="F:nucleotide binding"/>
    <property type="evidence" value="ECO:0007669"/>
    <property type="project" value="InterPro"/>
</dbReference>
<dbReference type="SFLD" id="SFLDG01135">
    <property type="entry name" value="C1.5.6:_HAD__Beta-PGM__Phospha"/>
    <property type="match status" value="1"/>
</dbReference>
<accession>A0A1V8ZYC0</accession>
<protein>
    <submittedName>
        <fullName evidence="3">Uncharacterized protein</fullName>
    </submittedName>
</protein>
<dbReference type="Pfam" id="PF01408">
    <property type="entry name" value="GFO_IDH_MocA"/>
    <property type="match status" value="1"/>
</dbReference>
<gene>
    <name evidence="3" type="ORF">B1813_22495</name>
</gene>
<dbReference type="SFLD" id="SFLDS00003">
    <property type="entry name" value="Haloacid_Dehalogenase"/>
    <property type="match status" value="1"/>
</dbReference>
<dbReference type="EMBL" id="MWIH01000009">
    <property type="protein sequence ID" value="OQO89674.1"/>
    <property type="molecule type" value="Genomic_DNA"/>
</dbReference>
<dbReference type="Pfam" id="PF00702">
    <property type="entry name" value="Hydrolase"/>
    <property type="match status" value="1"/>
</dbReference>
<name>A0A1V8ZYC0_SACPI</name>
<dbReference type="InterPro" id="IPR006439">
    <property type="entry name" value="HAD-SF_hydro_IA"/>
</dbReference>